<gene>
    <name evidence="1" type="ORF">PsAD2_03723</name>
</gene>
<dbReference type="Gene3D" id="3.40.50.150">
    <property type="entry name" value="Vaccinia Virus protein VP39"/>
    <property type="match status" value="1"/>
</dbReference>
<dbReference type="AlphaFoldDB" id="A0A161V7Z4"/>
<dbReference type="RefSeq" id="WP_139201483.1">
    <property type="nucleotide sequence ID" value="NZ_FOFM01000072.1"/>
</dbReference>
<dbReference type="SUPFAM" id="SSF53335">
    <property type="entry name" value="S-adenosyl-L-methionine-dependent methyltransferases"/>
    <property type="match status" value="1"/>
</dbReference>
<name>A0A161V7Z4_9HYPH</name>
<evidence type="ECO:0000313" key="1">
    <source>
        <dbReference type="EMBL" id="KZL15218.1"/>
    </source>
</evidence>
<proteinExistence type="predicted"/>
<evidence type="ECO:0008006" key="3">
    <source>
        <dbReference type="Google" id="ProtNLM"/>
    </source>
</evidence>
<accession>A0A161V7Z4</accession>
<dbReference type="STRING" id="989403.SAMN05421798_1723"/>
<organism evidence="1 2">
    <name type="scientific">Pseudovibrio axinellae</name>
    <dbReference type="NCBI Taxonomy" id="989403"/>
    <lineage>
        <taxon>Bacteria</taxon>
        <taxon>Pseudomonadati</taxon>
        <taxon>Pseudomonadota</taxon>
        <taxon>Alphaproteobacteria</taxon>
        <taxon>Hyphomicrobiales</taxon>
        <taxon>Stappiaceae</taxon>
        <taxon>Pseudovibrio</taxon>
    </lineage>
</organism>
<sequence>MIFDKINEGKSDFTKVYNNCTPSLYFQTMQGSGYSIPESSAEMTMYLLELLSFKQEENFNILDIGCSYGVNSSVLKYGMRLDELYELYAITGNRGEIITRDKRLYTERDAQSNLNFFGFDSADEAVKYAIESRAISDGWSADYEHSDSNVGVDQIPIKALGSIDVILSTGCVGYITERTFNTILPFMGNSLPLMTISYVLRMFDYSNIAKALKQHGYNTARLPNQQFHQRRCTGREEHDFSLSQLRARGLHPTRSEVEGILCADLYVSWRDEVPEQALKWVKGLQQLLA</sequence>
<evidence type="ECO:0000313" key="2">
    <source>
        <dbReference type="Proteomes" id="UP000076577"/>
    </source>
</evidence>
<dbReference type="EMBL" id="LMCB01000079">
    <property type="protein sequence ID" value="KZL15218.1"/>
    <property type="molecule type" value="Genomic_DNA"/>
</dbReference>
<keyword evidence="2" id="KW-1185">Reference proteome</keyword>
<reference evidence="1 2" key="1">
    <citation type="journal article" date="2016" name="Front. Microbiol.">
        <title>Comparative Genomic Analysis Reveals a Diverse Repertoire of Genes Involved in Prokaryote-Eukaryote Interactions within the Pseudovibrio Genus.</title>
        <authorList>
            <person name="Romano S."/>
            <person name="Fernandez-Guerra A."/>
            <person name="Reen F.J."/>
            <person name="Glockner F.O."/>
            <person name="Crowley S.P."/>
            <person name="O'Sullivan O."/>
            <person name="Cotter P.D."/>
            <person name="Adams C."/>
            <person name="Dobson A.D."/>
            <person name="O'Gara F."/>
        </authorList>
    </citation>
    <scope>NUCLEOTIDE SEQUENCE [LARGE SCALE GENOMIC DNA]</scope>
    <source>
        <strain evidence="1 2">Ad2</strain>
    </source>
</reference>
<dbReference type="PATRIC" id="fig|989403.3.peg.4042"/>
<dbReference type="Proteomes" id="UP000076577">
    <property type="component" value="Unassembled WGS sequence"/>
</dbReference>
<dbReference type="InterPro" id="IPR029063">
    <property type="entry name" value="SAM-dependent_MTases_sf"/>
</dbReference>
<dbReference type="OrthoDB" id="7055571at2"/>
<protein>
    <recommendedName>
        <fullName evidence="3">Class I SAM-dependent methyltransferase</fullName>
    </recommendedName>
</protein>
<comment type="caution">
    <text evidence="1">The sequence shown here is derived from an EMBL/GenBank/DDBJ whole genome shotgun (WGS) entry which is preliminary data.</text>
</comment>